<dbReference type="GO" id="GO:0016251">
    <property type="term" value="F:RNA polymerase II general transcription initiation factor activity"/>
    <property type="evidence" value="ECO:0007669"/>
    <property type="project" value="InterPro"/>
</dbReference>
<dbReference type="PANTHER" id="PTHR10221:SF9">
    <property type="entry name" value="TRANSCRIPTION INITIATION FACTOR TFIID SUBUNIT 6"/>
    <property type="match status" value="1"/>
</dbReference>
<evidence type="ECO:0000256" key="5">
    <source>
        <dbReference type="ARBA" id="ARBA00023015"/>
    </source>
</evidence>
<dbReference type="CDD" id="cd08050">
    <property type="entry name" value="TAF6C"/>
    <property type="match status" value="1"/>
</dbReference>
<dbReference type="Pfam" id="PF02969">
    <property type="entry name" value="TAF"/>
    <property type="match status" value="1"/>
</dbReference>
<dbReference type="SUPFAM" id="SSF47113">
    <property type="entry name" value="Histone-fold"/>
    <property type="match status" value="1"/>
</dbReference>
<dbReference type="InterPro" id="IPR037796">
    <property type="entry name" value="TAF6"/>
</dbReference>
<dbReference type="GO" id="GO:0003713">
    <property type="term" value="F:transcription coactivator activity"/>
    <property type="evidence" value="ECO:0007669"/>
    <property type="project" value="TreeGrafter"/>
</dbReference>
<dbReference type="OrthoDB" id="361039at2759"/>
<feature type="domain" description="TATA box binding protein associated factor (TAF) histone-like fold" evidence="9">
    <location>
        <begin position="20"/>
        <end position="87"/>
    </location>
</feature>
<evidence type="ECO:0000313" key="10">
    <source>
        <dbReference type="EMBL" id="KAF6037955.1"/>
    </source>
</evidence>
<dbReference type="Pfam" id="PF07571">
    <property type="entry name" value="TAF6_C"/>
    <property type="match status" value="1"/>
</dbReference>
<keyword evidence="5" id="KW-0805">Transcription regulation</keyword>
<dbReference type="GO" id="GO:0000124">
    <property type="term" value="C:SAGA complex"/>
    <property type="evidence" value="ECO:0007669"/>
    <property type="project" value="InterPro"/>
</dbReference>
<dbReference type="InterPro" id="IPR016024">
    <property type="entry name" value="ARM-type_fold"/>
</dbReference>
<evidence type="ECO:0000256" key="7">
    <source>
        <dbReference type="ARBA" id="ARBA00023242"/>
    </source>
</evidence>
<dbReference type="AlphaFoldDB" id="A0A7J7KI69"/>
<name>A0A7J7KI69_BUGNE</name>
<comment type="caution">
    <text evidence="10">The sequence shown here is derived from an EMBL/GenBank/DDBJ whole genome shotgun (WGS) entry which is preliminary data.</text>
</comment>
<comment type="subunit">
    <text evidence="3">The nucleosome is a histone octamer containing two molecules each of H2A, H2B, H3 and H4 assembled in one H3-H4 heterotetramer and two H2A-H2B heterodimers. The octamer wraps approximately 147 bp of DNA.</text>
</comment>
<dbReference type="InterPro" id="IPR009072">
    <property type="entry name" value="Histone-fold"/>
</dbReference>
<dbReference type="Proteomes" id="UP000593567">
    <property type="component" value="Unassembled WGS sequence"/>
</dbReference>
<evidence type="ECO:0000259" key="9">
    <source>
        <dbReference type="SMART" id="SM00803"/>
    </source>
</evidence>
<dbReference type="FunFam" id="1.25.40.770:FF:000001">
    <property type="entry name" value="Transcription initiation factor TFIID subunit 6"/>
    <property type="match status" value="1"/>
</dbReference>
<keyword evidence="6" id="KW-0804">Transcription</keyword>
<keyword evidence="11" id="KW-1185">Reference proteome</keyword>
<evidence type="ECO:0000256" key="4">
    <source>
        <dbReference type="ARBA" id="ARBA00020836"/>
    </source>
</evidence>
<dbReference type="Gene3D" id="1.25.40.770">
    <property type="entry name" value="TAF6, C-terminal HEAT repeat domain"/>
    <property type="match status" value="1"/>
</dbReference>
<dbReference type="SUPFAM" id="SSF48371">
    <property type="entry name" value="ARM repeat"/>
    <property type="match status" value="1"/>
</dbReference>
<dbReference type="InterPro" id="IPR046344">
    <property type="entry name" value="TAF6_C_sf"/>
</dbReference>
<dbReference type="CDD" id="cd22931">
    <property type="entry name" value="HFD_TAF6"/>
    <property type="match status" value="1"/>
</dbReference>
<organism evidence="10 11">
    <name type="scientific">Bugula neritina</name>
    <name type="common">Brown bryozoan</name>
    <name type="synonym">Sertularia neritina</name>
    <dbReference type="NCBI Taxonomy" id="10212"/>
    <lineage>
        <taxon>Eukaryota</taxon>
        <taxon>Metazoa</taxon>
        <taxon>Spiralia</taxon>
        <taxon>Lophotrochozoa</taxon>
        <taxon>Bryozoa</taxon>
        <taxon>Gymnolaemata</taxon>
        <taxon>Cheilostomatida</taxon>
        <taxon>Flustrina</taxon>
        <taxon>Buguloidea</taxon>
        <taxon>Bugulidae</taxon>
        <taxon>Bugula</taxon>
    </lineage>
</organism>
<gene>
    <name evidence="10" type="ORF">EB796_003733</name>
</gene>
<dbReference type="InterPro" id="IPR011442">
    <property type="entry name" value="TAF6_C"/>
</dbReference>
<dbReference type="GO" id="GO:0046695">
    <property type="term" value="C:SLIK (SAGA-like) complex"/>
    <property type="evidence" value="ECO:0007669"/>
    <property type="project" value="InterPro"/>
</dbReference>
<evidence type="ECO:0000256" key="6">
    <source>
        <dbReference type="ARBA" id="ARBA00023163"/>
    </source>
</evidence>
<dbReference type="EMBL" id="VXIV02000493">
    <property type="protein sequence ID" value="KAF6037955.1"/>
    <property type="molecule type" value="Genomic_DNA"/>
</dbReference>
<dbReference type="PANTHER" id="PTHR10221">
    <property type="entry name" value="TRANSCRIPTION INITIATION FACTOR TFIID SUBUNIT 6"/>
    <property type="match status" value="1"/>
</dbReference>
<dbReference type="GO" id="GO:0005669">
    <property type="term" value="C:transcription factor TFIID complex"/>
    <property type="evidence" value="ECO:0007669"/>
    <property type="project" value="InterPro"/>
</dbReference>
<comment type="similarity">
    <text evidence="2">Belongs to the TAF6 family.</text>
</comment>
<keyword evidence="7" id="KW-0539">Nucleus</keyword>
<sequence length="520" mass="57073">MASSETSANNAAAVKDPASPQLSAEWVKTAAESIGISGSSVDETGCFKYVADDVTFRVKSLIQDAVKMALHCKRTKLTTQDIDYTLKMNNYEPLYGFTSADYIPFRNASGGGRQLHFLDDKELDLDEISAKPLPKIPLQTSLKAHWLAIEGVQPAIPENPPPVAKDLQKLESINPVVKSTGEKLGKPVDPKSVKGKRILKDVKLKPHTEHDLSVEQQLYYKEVTEACVGTDEVRRPEALTSLAQDPGLHKMLPRLSTFIYEGVKVNCVNSNLAILIYLMRMTKSLLENSSLYLEKYLHELLPSVITCIVSRQLCLKPESDNHWALRDFASKILGQMCKKFSSNTNDIQTRVVKILSEGLHDPSATLFTHYGCIMALGELGPGVVQSFIIPIVRSEGDRLRSILDTQPVNPIDKVSCNQIKAAFIKSLAPALRVLRRPPDRLDAYRQEFGYLGAYIHEAVVHLRNQTAGGSSSGVVAGTSLLQQYTSASNSAPGGARVMSSNLVSQLCGCLKLHRVCGMLV</sequence>
<evidence type="ECO:0000256" key="3">
    <source>
        <dbReference type="ARBA" id="ARBA00011538"/>
    </source>
</evidence>
<dbReference type="Gene3D" id="1.10.20.10">
    <property type="entry name" value="Histone, subunit A"/>
    <property type="match status" value="1"/>
</dbReference>
<evidence type="ECO:0000256" key="1">
    <source>
        <dbReference type="ARBA" id="ARBA00004123"/>
    </source>
</evidence>
<evidence type="ECO:0000313" key="11">
    <source>
        <dbReference type="Proteomes" id="UP000593567"/>
    </source>
</evidence>
<proteinExistence type="inferred from homology"/>
<dbReference type="InterPro" id="IPR004823">
    <property type="entry name" value="TAF_TATA-bd_Histone-like_dom"/>
</dbReference>
<evidence type="ECO:0000256" key="2">
    <source>
        <dbReference type="ARBA" id="ARBA00007688"/>
    </source>
</evidence>
<dbReference type="GO" id="GO:0046982">
    <property type="term" value="F:protein heterodimerization activity"/>
    <property type="evidence" value="ECO:0007669"/>
    <property type="project" value="InterPro"/>
</dbReference>
<comment type="subcellular location">
    <subcellularLocation>
        <location evidence="1">Nucleus</location>
    </subcellularLocation>
</comment>
<accession>A0A7J7KI69</accession>
<protein>
    <recommendedName>
        <fullName evidence="4">Histone H4</fullName>
    </recommendedName>
    <alternativeName>
        <fullName evidence="8">Transcription initiation factor TFIID subunit 6</fullName>
    </alternativeName>
</protein>
<dbReference type="SMART" id="SM00803">
    <property type="entry name" value="TAF"/>
    <property type="match status" value="1"/>
</dbReference>
<reference evidence="10" key="1">
    <citation type="submission" date="2020-06" db="EMBL/GenBank/DDBJ databases">
        <title>Draft genome of Bugula neritina, a colonial animal packing powerful symbionts and potential medicines.</title>
        <authorList>
            <person name="Rayko M."/>
        </authorList>
    </citation>
    <scope>NUCLEOTIDE SEQUENCE [LARGE SCALE GENOMIC DNA]</scope>
    <source>
        <strain evidence="10">Kwan_BN1</strain>
    </source>
</reference>
<evidence type="ECO:0000256" key="8">
    <source>
        <dbReference type="ARBA" id="ARBA00040091"/>
    </source>
</evidence>
<dbReference type="GO" id="GO:0051123">
    <property type="term" value="P:RNA polymerase II preinitiation complex assembly"/>
    <property type="evidence" value="ECO:0007669"/>
    <property type="project" value="TreeGrafter"/>
</dbReference>